<organism evidence="2 3">
    <name type="scientific">Chryseolinea serpens</name>
    <dbReference type="NCBI Taxonomy" id="947013"/>
    <lineage>
        <taxon>Bacteria</taxon>
        <taxon>Pseudomonadati</taxon>
        <taxon>Bacteroidota</taxon>
        <taxon>Cytophagia</taxon>
        <taxon>Cytophagales</taxon>
        <taxon>Fulvivirgaceae</taxon>
        <taxon>Chryseolinea</taxon>
    </lineage>
</organism>
<keyword evidence="1" id="KW-0812">Transmembrane</keyword>
<dbReference type="AlphaFoldDB" id="A0A1M5P8V8"/>
<feature type="transmembrane region" description="Helical" evidence="1">
    <location>
        <begin position="84"/>
        <end position="113"/>
    </location>
</feature>
<feature type="transmembrane region" description="Helical" evidence="1">
    <location>
        <begin position="134"/>
        <end position="163"/>
    </location>
</feature>
<accession>A0A1M5P8V8</accession>
<evidence type="ECO:0000313" key="2">
    <source>
        <dbReference type="EMBL" id="SHG97879.1"/>
    </source>
</evidence>
<keyword evidence="1" id="KW-1133">Transmembrane helix</keyword>
<evidence type="ECO:0008006" key="4">
    <source>
        <dbReference type="Google" id="ProtNLM"/>
    </source>
</evidence>
<dbReference type="RefSeq" id="WP_073134448.1">
    <property type="nucleotide sequence ID" value="NZ_FQWQ01000001.1"/>
</dbReference>
<keyword evidence="3" id="KW-1185">Reference proteome</keyword>
<gene>
    <name evidence="2" type="ORF">SAMN04488109_2725</name>
</gene>
<sequence>MENFKAIEFHRTRDFSNKVNVTFEFIRQNFKGLGKSLLFIAGPPVVVTGLMLGSFMTDLQTLTRSMARFGSPDTISDSFMSPVFWLQIFLMIVFSVVSSVMALSTINNYVVLYDEKKTNKIEFSDVWERVRSTFWMYFGTVFFFFLLLIAVYVVIVIFVIVLAKISTALVVLAGFAIFFFFIYAALAASLTFIIRTYEKKEFFEAIGRSFMLIRGKWWSTFGLLFVLSIIGTVISYIVSIPYYALTFVNALHSTSTDAFEAPSSSMNILSIAFFSVSYLIQVMLSTLPNLGIAFQYFNLVERKEAPGLMKHIDNLGNEGPAPSHEEQY</sequence>
<reference evidence="2 3" key="1">
    <citation type="submission" date="2016-11" db="EMBL/GenBank/DDBJ databases">
        <authorList>
            <person name="Jaros S."/>
            <person name="Januszkiewicz K."/>
            <person name="Wedrychowicz H."/>
        </authorList>
    </citation>
    <scope>NUCLEOTIDE SEQUENCE [LARGE SCALE GENOMIC DNA]</scope>
    <source>
        <strain evidence="2 3">DSM 24574</strain>
    </source>
</reference>
<dbReference type="EMBL" id="FQWQ01000001">
    <property type="protein sequence ID" value="SHG97879.1"/>
    <property type="molecule type" value="Genomic_DNA"/>
</dbReference>
<feature type="transmembrane region" description="Helical" evidence="1">
    <location>
        <begin position="169"/>
        <end position="197"/>
    </location>
</feature>
<dbReference type="Proteomes" id="UP000184212">
    <property type="component" value="Unassembled WGS sequence"/>
</dbReference>
<evidence type="ECO:0000313" key="3">
    <source>
        <dbReference type="Proteomes" id="UP000184212"/>
    </source>
</evidence>
<dbReference type="OrthoDB" id="1049480at2"/>
<dbReference type="STRING" id="947013.SAMN04488109_2725"/>
<proteinExistence type="predicted"/>
<feature type="transmembrane region" description="Helical" evidence="1">
    <location>
        <begin position="37"/>
        <end position="56"/>
    </location>
</feature>
<feature type="transmembrane region" description="Helical" evidence="1">
    <location>
        <begin position="264"/>
        <end position="284"/>
    </location>
</feature>
<keyword evidence="1" id="KW-0472">Membrane</keyword>
<evidence type="ECO:0000256" key="1">
    <source>
        <dbReference type="SAM" id="Phobius"/>
    </source>
</evidence>
<name>A0A1M5P8V8_9BACT</name>
<protein>
    <recommendedName>
        <fullName evidence="4">Membrane domain of glycerophosphoryl diester phosphodiesterase</fullName>
    </recommendedName>
</protein>
<feature type="transmembrane region" description="Helical" evidence="1">
    <location>
        <begin position="218"/>
        <end position="244"/>
    </location>
</feature>